<protein>
    <submittedName>
        <fullName evidence="4">CPBP family intramembrane glutamic endopeptidase</fullName>
        <ecNumber evidence="4">3.4.-.-</ecNumber>
    </submittedName>
</protein>
<feature type="domain" description="CAAX prenyl protease 2/Lysostaphin resistance protein A-like" evidence="3">
    <location>
        <begin position="137"/>
        <end position="185"/>
    </location>
</feature>
<dbReference type="RefSeq" id="WP_386159744.1">
    <property type="nucleotide sequence ID" value="NZ_JBHMBS010000011.1"/>
</dbReference>
<proteinExistence type="predicted"/>
<keyword evidence="2" id="KW-0472">Membrane</keyword>
<dbReference type="InterPro" id="IPR003675">
    <property type="entry name" value="Rce1/LyrA-like_dom"/>
</dbReference>
<accession>A0ABV5TI89</accession>
<keyword evidence="5" id="KW-1185">Reference proteome</keyword>
<keyword evidence="4" id="KW-0378">Hydrolase</keyword>
<dbReference type="Pfam" id="PF02517">
    <property type="entry name" value="Rce1-like"/>
    <property type="match status" value="1"/>
</dbReference>
<dbReference type="Proteomes" id="UP001589610">
    <property type="component" value="Unassembled WGS sequence"/>
</dbReference>
<feature type="region of interest" description="Disordered" evidence="1">
    <location>
        <begin position="207"/>
        <end position="268"/>
    </location>
</feature>
<keyword evidence="2" id="KW-1133">Transmembrane helix</keyword>
<name>A0ABV5TI89_9ACTN</name>
<organism evidence="4 5">
    <name type="scientific">Streptosporangium vulgare</name>
    <dbReference type="NCBI Taxonomy" id="46190"/>
    <lineage>
        <taxon>Bacteria</taxon>
        <taxon>Bacillati</taxon>
        <taxon>Actinomycetota</taxon>
        <taxon>Actinomycetes</taxon>
        <taxon>Streptosporangiales</taxon>
        <taxon>Streptosporangiaceae</taxon>
        <taxon>Streptosporangium</taxon>
    </lineage>
</organism>
<gene>
    <name evidence="4" type="ORF">ACFFRH_24280</name>
</gene>
<feature type="transmembrane region" description="Helical" evidence="2">
    <location>
        <begin position="92"/>
        <end position="112"/>
    </location>
</feature>
<feature type="compositionally biased region" description="Low complexity" evidence="1">
    <location>
        <begin position="232"/>
        <end position="251"/>
    </location>
</feature>
<sequence>MEREPGRAARTGLQVVPGAGAVVPAGRGVSAGVPASAVAVLVAANVLNNRLAPRLAPLTSAAATGALVVMARRSGLSWAELGFHRRARGLRIGGALASAVAAAYTVGIAVPATRRFFRDERALSLSRARALEEALLQVPVGTVLLEEVGFRGVLHALVARSHGHGTATAVSSVLFGLWHILPAVDMMAANPALSRLAAGEALDAPAARAPGTEGAGNGSASEHTPGASETPTGSDAQGAQSAQGAQGTQGAPDMQATQATRGVPGGSGIPGKAPAWQVARVVSGSVVTTGLAGMLFTELRRRGGLAAPAMFHVATNSLGYLFARLAPPDRAHPVHPVHRAHLTRPAPPEEPAPGR</sequence>
<evidence type="ECO:0000313" key="5">
    <source>
        <dbReference type="Proteomes" id="UP001589610"/>
    </source>
</evidence>
<keyword evidence="2" id="KW-0812">Transmembrane</keyword>
<dbReference type="EC" id="3.4.-.-" evidence="4"/>
<evidence type="ECO:0000256" key="1">
    <source>
        <dbReference type="SAM" id="MobiDB-lite"/>
    </source>
</evidence>
<evidence type="ECO:0000313" key="4">
    <source>
        <dbReference type="EMBL" id="MFB9678611.1"/>
    </source>
</evidence>
<evidence type="ECO:0000259" key="3">
    <source>
        <dbReference type="Pfam" id="PF02517"/>
    </source>
</evidence>
<dbReference type="GO" id="GO:0016787">
    <property type="term" value="F:hydrolase activity"/>
    <property type="evidence" value="ECO:0007669"/>
    <property type="project" value="UniProtKB-KW"/>
</dbReference>
<comment type="caution">
    <text evidence="4">The sequence shown here is derived from an EMBL/GenBank/DDBJ whole genome shotgun (WGS) entry which is preliminary data.</text>
</comment>
<reference evidence="4 5" key="1">
    <citation type="submission" date="2024-09" db="EMBL/GenBank/DDBJ databases">
        <authorList>
            <person name="Sun Q."/>
            <person name="Mori K."/>
        </authorList>
    </citation>
    <scope>NUCLEOTIDE SEQUENCE [LARGE SCALE GENOMIC DNA]</scope>
    <source>
        <strain evidence="4 5">JCM 3028</strain>
    </source>
</reference>
<evidence type="ECO:0000256" key="2">
    <source>
        <dbReference type="SAM" id="Phobius"/>
    </source>
</evidence>
<dbReference type="EMBL" id="JBHMBS010000011">
    <property type="protein sequence ID" value="MFB9678611.1"/>
    <property type="molecule type" value="Genomic_DNA"/>
</dbReference>
<feature type="compositionally biased region" description="Polar residues" evidence="1">
    <location>
        <begin position="218"/>
        <end position="231"/>
    </location>
</feature>